<proteinExistence type="predicted"/>
<evidence type="ECO:0000313" key="2">
    <source>
        <dbReference type="Proteomes" id="UP000824074"/>
    </source>
</evidence>
<reference evidence="1" key="2">
    <citation type="journal article" date="2021" name="PeerJ">
        <title>Extensive microbial diversity within the chicken gut microbiome revealed by metagenomics and culture.</title>
        <authorList>
            <person name="Gilroy R."/>
            <person name="Ravi A."/>
            <person name="Getino M."/>
            <person name="Pursley I."/>
            <person name="Horton D.L."/>
            <person name="Alikhan N.F."/>
            <person name="Baker D."/>
            <person name="Gharbi K."/>
            <person name="Hall N."/>
            <person name="Watson M."/>
            <person name="Adriaenssens E.M."/>
            <person name="Foster-Nyarko E."/>
            <person name="Jarju S."/>
            <person name="Secka A."/>
            <person name="Antonio M."/>
            <person name="Oren A."/>
            <person name="Chaudhuri R.R."/>
            <person name="La Ragione R."/>
            <person name="Hildebrand F."/>
            <person name="Pallen M.J."/>
        </authorList>
    </citation>
    <scope>NUCLEOTIDE SEQUENCE</scope>
    <source>
        <strain evidence="1">CHK193-30670</strain>
    </source>
</reference>
<accession>A0A9D1INC2</accession>
<name>A0A9D1INC2_9FIRM</name>
<dbReference type="InterPro" id="IPR012338">
    <property type="entry name" value="Beta-lactam/transpept-like"/>
</dbReference>
<dbReference type="Proteomes" id="UP000824074">
    <property type="component" value="Unassembled WGS sequence"/>
</dbReference>
<dbReference type="Gene3D" id="3.40.710.10">
    <property type="entry name" value="DD-peptidase/beta-lactamase superfamily"/>
    <property type="match status" value="1"/>
</dbReference>
<dbReference type="EMBL" id="DVMT01000042">
    <property type="protein sequence ID" value="HIU40493.1"/>
    <property type="molecule type" value="Genomic_DNA"/>
</dbReference>
<organism evidence="1 2">
    <name type="scientific">Candidatus Aphodocola excrementigallinarum</name>
    <dbReference type="NCBI Taxonomy" id="2840670"/>
    <lineage>
        <taxon>Bacteria</taxon>
        <taxon>Bacillati</taxon>
        <taxon>Bacillota</taxon>
        <taxon>Bacilli</taxon>
        <taxon>Candidatus Aphodocola</taxon>
    </lineage>
</organism>
<evidence type="ECO:0000313" key="1">
    <source>
        <dbReference type="EMBL" id="HIU40493.1"/>
    </source>
</evidence>
<dbReference type="SUPFAM" id="SSF56601">
    <property type="entry name" value="beta-lactamase/transpeptidase-like"/>
    <property type="match status" value="1"/>
</dbReference>
<protein>
    <submittedName>
        <fullName evidence="1">Uncharacterized protein</fullName>
    </submittedName>
</protein>
<dbReference type="AlphaFoldDB" id="A0A9D1INC2"/>
<reference evidence="1" key="1">
    <citation type="submission" date="2020-10" db="EMBL/GenBank/DDBJ databases">
        <authorList>
            <person name="Gilroy R."/>
        </authorList>
    </citation>
    <scope>NUCLEOTIDE SEQUENCE</scope>
    <source>
        <strain evidence="1">CHK193-30670</strain>
    </source>
</reference>
<comment type="caution">
    <text evidence="1">The sequence shown here is derived from an EMBL/GenBank/DDBJ whole genome shotgun (WGS) entry which is preliminary data.</text>
</comment>
<sequence>MKKVFLLVLLLLIVPFKINAYSLGEAAILMEEDTKRVLVSKNMNKKMLIASTTNIMTT</sequence>
<gene>
    <name evidence="1" type="ORF">IAB68_04255</name>
</gene>